<reference evidence="2" key="1">
    <citation type="submission" date="2021-12" db="EMBL/GenBank/DDBJ databases">
        <title>Convergent genome expansion in fungi linked to evolution of root-endophyte symbiosis.</title>
        <authorList>
            <consortium name="DOE Joint Genome Institute"/>
            <person name="Ke Y.-H."/>
            <person name="Bonito G."/>
            <person name="Liao H.-L."/>
            <person name="Looney B."/>
            <person name="Rojas-Flechas A."/>
            <person name="Nash J."/>
            <person name="Hameed K."/>
            <person name="Schadt C."/>
            <person name="Martin F."/>
            <person name="Crous P.W."/>
            <person name="Miettinen O."/>
            <person name="Magnuson J.K."/>
            <person name="Labbe J."/>
            <person name="Jacobson D."/>
            <person name="Doktycz M.J."/>
            <person name="Veneault-Fourrey C."/>
            <person name="Kuo A."/>
            <person name="Mondo S."/>
            <person name="Calhoun S."/>
            <person name="Riley R."/>
            <person name="Ohm R."/>
            <person name="LaButti K."/>
            <person name="Andreopoulos B."/>
            <person name="Pangilinan J."/>
            <person name="Nolan M."/>
            <person name="Tritt A."/>
            <person name="Clum A."/>
            <person name="Lipzen A."/>
            <person name="Daum C."/>
            <person name="Barry K."/>
            <person name="Grigoriev I.V."/>
            <person name="Vilgalys R."/>
        </authorList>
    </citation>
    <scope>NUCLEOTIDE SEQUENCE</scope>
    <source>
        <strain evidence="2">PMI_201</strain>
    </source>
</reference>
<name>A0AAD4L2Z2_9EURO</name>
<dbReference type="AlphaFoldDB" id="A0AAD4L2Z2"/>
<dbReference type="RefSeq" id="XP_046077598.1">
    <property type="nucleotide sequence ID" value="XM_046212453.1"/>
</dbReference>
<dbReference type="PANTHER" id="PTHR36195:SF4">
    <property type="entry name" value="DOMAIN PROTEIN, PUTATIVE (AFU_ORTHOLOGUE AFUA_5G01990)-RELATED"/>
    <property type="match status" value="1"/>
</dbReference>
<sequence length="149" mass="16008">MNFLLPFALTTLLPCLAHTLASAIVFNNCTDTTVYLWSVGSRIGDVQTIDTGKTYSEEFRHDSQTGGISLKITTVPDGIYTSSPETDYAYSLVDDNTTVWYDISDVNGDPFANYTVALVPSSGACRGFVWENGVSPSGTHTASCSADVD</sequence>
<evidence type="ECO:0000313" key="3">
    <source>
        <dbReference type="Proteomes" id="UP001201262"/>
    </source>
</evidence>
<gene>
    <name evidence="2" type="ORF">BGW36DRAFT_310370</name>
</gene>
<feature type="chain" id="PRO_5042251025" evidence="1">
    <location>
        <begin position="24"/>
        <end position="149"/>
    </location>
</feature>
<keyword evidence="3" id="KW-1185">Reference proteome</keyword>
<feature type="signal peptide" evidence="1">
    <location>
        <begin position="1"/>
        <end position="23"/>
    </location>
</feature>
<accession>A0AAD4L2Z2</accession>
<comment type="caution">
    <text evidence="2">The sequence shown here is derived from an EMBL/GenBank/DDBJ whole genome shotgun (WGS) entry which is preliminary data.</text>
</comment>
<proteinExistence type="predicted"/>
<dbReference type="Pfam" id="PF04681">
    <property type="entry name" value="Bys1"/>
    <property type="match status" value="1"/>
</dbReference>
<organism evidence="2 3">
    <name type="scientific">Talaromyces proteolyticus</name>
    <dbReference type="NCBI Taxonomy" id="1131652"/>
    <lineage>
        <taxon>Eukaryota</taxon>
        <taxon>Fungi</taxon>
        <taxon>Dikarya</taxon>
        <taxon>Ascomycota</taxon>
        <taxon>Pezizomycotina</taxon>
        <taxon>Eurotiomycetes</taxon>
        <taxon>Eurotiomycetidae</taxon>
        <taxon>Eurotiales</taxon>
        <taxon>Trichocomaceae</taxon>
        <taxon>Talaromyces</taxon>
        <taxon>Talaromyces sect. Bacilispori</taxon>
    </lineage>
</organism>
<dbReference type="InterPro" id="IPR006771">
    <property type="entry name" value="CetA-like"/>
</dbReference>
<dbReference type="GeneID" id="70242740"/>
<feature type="non-terminal residue" evidence="2">
    <location>
        <position position="149"/>
    </location>
</feature>
<keyword evidence="1" id="KW-0732">Signal</keyword>
<dbReference type="Proteomes" id="UP001201262">
    <property type="component" value="Unassembled WGS sequence"/>
</dbReference>
<protein>
    <submittedName>
        <fullName evidence="2">BYS1 domain protein</fullName>
    </submittedName>
</protein>
<evidence type="ECO:0000313" key="2">
    <source>
        <dbReference type="EMBL" id="KAH8704977.1"/>
    </source>
</evidence>
<evidence type="ECO:0000256" key="1">
    <source>
        <dbReference type="SAM" id="SignalP"/>
    </source>
</evidence>
<dbReference type="PANTHER" id="PTHR36195">
    <property type="entry name" value="DOMAIN PROTEIN, PUTATIVE (AFU_ORTHOLOGUE AFUA_5G01990)-RELATED-RELATED"/>
    <property type="match status" value="1"/>
</dbReference>
<dbReference type="EMBL" id="JAJTJA010000001">
    <property type="protein sequence ID" value="KAH8704977.1"/>
    <property type="molecule type" value="Genomic_DNA"/>
</dbReference>